<evidence type="ECO:0000256" key="1">
    <source>
        <dbReference type="ARBA" id="ARBA00009995"/>
    </source>
</evidence>
<feature type="region of interest" description="Disordered" evidence="2">
    <location>
        <begin position="196"/>
        <end position="216"/>
    </location>
</feature>
<feature type="region of interest" description="Disordered" evidence="2">
    <location>
        <begin position="60"/>
        <end position="90"/>
    </location>
</feature>
<dbReference type="Gene3D" id="3.40.50.2000">
    <property type="entry name" value="Glycogen Phosphorylase B"/>
    <property type="match status" value="2"/>
</dbReference>
<evidence type="ECO:0000256" key="2">
    <source>
        <dbReference type="SAM" id="MobiDB-lite"/>
    </source>
</evidence>
<dbReference type="PANTHER" id="PTHR11926:SF1425">
    <property type="entry name" value="OS07G0241800 PROTEIN"/>
    <property type="match status" value="1"/>
</dbReference>
<dbReference type="SUPFAM" id="SSF53756">
    <property type="entry name" value="UDP-Glycosyltransferase/glycogen phosphorylase"/>
    <property type="match status" value="1"/>
</dbReference>
<dbReference type="GO" id="GO:0080043">
    <property type="term" value="F:quercetin 3-O-glucosyltransferase activity"/>
    <property type="evidence" value="ECO:0007669"/>
    <property type="project" value="TreeGrafter"/>
</dbReference>
<dbReference type="Proteomes" id="UP000823388">
    <property type="component" value="Chromosome 9K"/>
</dbReference>
<dbReference type="EMBL" id="CM029053">
    <property type="protein sequence ID" value="KAG2553661.1"/>
    <property type="molecule type" value="Genomic_DNA"/>
</dbReference>
<comment type="caution">
    <text evidence="3">The sequence shown here is derived from an EMBL/GenBank/DDBJ whole genome shotgun (WGS) entry which is preliminary data.</text>
</comment>
<reference evidence="3" key="1">
    <citation type="submission" date="2020-05" db="EMBL/GenBank/DDBJ databases">
        <title>WGS assembly of Panicum virgatum.</title>
        <authorList>
            <person name="Lovell J.T."/>
            <person name="Jenkins J."/>
            <person name="Shu S."/>
            <person name="Juenger T.E."/>
            <person name="Schmutz J."/>
        </authorList>
    </citation>
    <scope>NUCLEOTIDE SEQUENCE</scope>
    <source>
        <strain evidence="3">AP13</strain>
    </source>
</reference>
<keyword evidence="4" id="KW-1185">Reference proteome</keyword>
<comment type="similarity">
    <text evidence="1">Belongs to the UDP-glycosyltransferase family.</text>
</comment>
<feature type="compositionally biased region" description="Basic residues" evidence="2">
    <location>
        <begin position="65"/>
        <end position="90"/>
    </location>
</feature>
<evidence type="ECO:0000313" key="4">
    <source>
        <dbReference type="Proteomes" id="UP000823388"/>
    </source>
</evidence>
<name>A0A8T0NUP1_PANVG</name>
<dbReference type="PANTHER" id="PTHR11926">
    <property type="entry name" value="GLUCOSYL/GLUCURONOSYL TRANSFERASES"/>
    <property type="match status" value="1"/>
</dbReference>
<dbReference type="GO" id="GO:0080044">
    <property type="term" value="F:quercetin 7-O-glucosyltransferase activity"/>
    <property type="evidence" value="ECO:0007669"/>
    <property type="project" value="TreeGrafter"/>
</dbReference>
<dbReference type="AlphaFoldDB" id="A0A8T0NUP1"/>
<accession>A0A8T0NUP1</accession>
<sequence>MYNGCRFAVCVLYVLQKKKNLGTARRRRLVRRRRGLGAQREETTALPRCVLRCSSSTTATDRLRVPHRRKRHRRDPQLRRPRRRRCPGLGVRRRRQHLRGAPELAAIRRELSRPAFAVGLLHLLSRPPAERTLHAPDCGCLPWLGARPRAPCSLLYVSLGSVAAVGRAALEETEWGLAGNSALFLWVVRPDSVAGAGDEAPPPLPEGLSEEMRDRGKVATRMRKRARHLQMQASAGASSAMDSLLMQAVWYGACFRVAISLHSS</sequence>
<protein>
    <submittedName>
        <fullName evidence="3">Uncharacterized protein</fullName>
    </submittedName>
</protein>
<organism evidence="3 4">
    <name type="scientific">Panicum virgatum</name>
    <name type="common">Blackwell switchgrass</name>
    <dbReference type="NCBI Taxonomy" id="38727"/>
    <lineage>
        <taxon>Eukaryota</taxon>
        <taxon>Viridiplantae</taxon>
        <taxon>Streptophyta</taxon>
        <taxon>Embryophyta</taxon>
        <taxon>Tracheophyta</taxon>
        <taxon>Spermatophyta</taxon>
        <taxon>Magnoliopsida</taxon>
        <taxon>Liliopsida</taxon>
        <taxon>Poales</taxon>
        <taxon>Poaceae</taxon>
        <taxon>PACMAD clade</taxon>
        <taxon>Panicoideae</taxon>
        <taxon>Panicodae</taxon>
        <taxon>Paniceae</taxon>
        <taxon>Panicinae</taxon>
        <taxon>Panicum</taxon>
        <taxon>Panicum sect. Hiantes</taxon>
    </lineage>
</organism>
<evidence type="ECO:0000313" key="3">
    <source>
        <dbReference type="EMBL" id="KAG2553661.1"/>
    </source>
</evidence>
<gene>
    <name evidence="3" type="ORF">PVAP13_9KG540426</name>
</gene>
<proteinExistence type="inferred from homology"/>